<sequence length="363" mass="40623">MTASIDVQEHGPGRPIATTRLDTLQAGRAVAAFIVVLYHLNGSIFGKAKYFPDQIHPIFGAGHAGVEFFFVLSGFLMAWLYGHRLGRPEAVWPFLKKRFLRIYPVYWVVLTALIPMYFLIPGVGEGYETQPLSILTSYLLIPTPQDPILQVAWTLRFEIFFYLMFSALMAWPRLMLPVFGLWAAGAAAHLFFRPGFPLYFFFNPLILLFLFGAVAAGISRRGFPRPGLVAALGVLGFIGFMIGEVYFGFARNLCVMGYGLSATTAVAGLVRLEQAGRITVPRWLSYQGDMSYALYLVHFPVLSLGIKTVFAANLDRVFPQAVIAFFLVAACLLAAFALHELFERRLLLRSWRANVLTRRKFTG</sequence>
<keyword evidence="1" id="KW-0812">Transmembrane</keyword>
<keyword evidence="1" id="KW-1133">Transmembrane helix</keyword>
<dbReference type="PANTHER" id="PTHR23028:SF131">
    <property type="entry name" value="BLR2367 PROTEIN"/>
    <property type="match status" value="1"/>
</dbReference>
<dbReference type="Pfam" id="PF01757">
    <property type="entry name" value="Acyl_transf_3"/>
    <property type="match status" value="1"/>
</dbReference>
<feature type="transmembrane region" description="Helical" evidence="1">
    <location>
        <begin position="318"/>
        <end position="342"/>
    </location>
</feature>
<feature type="transmembrane region" description="Helical" evidence="1">
    <location>
        <begin position="102"/>
        <end position="120"/>
    </location>
</feature>
<keyword evidence="3" id="KW-0012">Acyltransferase</keyword>
<evidence type="ECO:0000259" key="2">
    <source>
        <dbReference type="Pfam" id="PF01757"/>
    </source>
</evidence>
<dbReference type="EMBL" id="CP067977">
    <property type="protein sequence ID" value="QQQ18220.1"/>
    <property type="molecule type" value="Genomic_DNA"/>
</dbReference>
<proteinExistence type="predicted"/>
<feature type="domain" description="Acyltransferase 3" evidence="2">
    <location>
        <begin position="24"/>
        <end position="338"/>
    </location>
</feature>
<keyword evidence="1" id="KW-0472">Membrane</keyword>
<accession>A0ABX7BLA6</accession>
<feature type="transmembrane region" description="Helical" evidence="1">
    <location>
        <begin position="228"/>
        <end position="249"/>
    </location>
</feature>
<reference evidence="3 4" key="1">
    <citation type="submission" date="2021-01" db="EMBL/GenBank/DDBJ databases">
        <title>Brevundimonas vitis sp. nov., an bacterium isolated from grape (Vitis vinifera).</title>
        <authorList>
            <person name="Jiang L."/>
            <person name="Lee J."/>
        </authorList>
    </citation>
    <scope>NUCLEOTIDE SEQUENCE [LARGE SCALE GENOMIC DNA]</scope>
    <source>
        <strain evidence="3 4">GRTSA-9</strain>
    </source>
</reference>
<feature type="transmembrane region" description="Helical" evidence="1">
    <location>
        <begin position="174"/>
        <end position="192"/>
    </location>
</feature>
<evidence type="ECO:0000313" key="4">
    <source>
        <dbReference type="Proteomes" id="UP000595448"/>
    </source>
</evidence>
<evidence type="ECO:0000313" key="3">
    <source>
        <dbReference type="EMBL" id="QQQ18220.1"/>
    </source>
</evidence>
<feature type="transmembrane region" description="Helical" evidence="1">
    <location>
        <begin position="58"/>
        <end position="81"/>
    </location>
</feature>
<organism evidence="3 4">
    <name type="scientific">Brevundimonas vitisensis</name>
    <dbReference type="NCBI Taxonomy" id="2800818"/>
    <lineage>
        <taxon>Bacteria</taxon>
        <taxon>Pseudomonadati</taxon>
        <taxon>Pseudomonadota</taxon>
        <taxon>Alphaproteobacteria</taxon>
        <taxon>Caulobacterales</taxon>
        <taxon>Caulobacteraceae</taxon>
        <taxon>Brevundimonas</taxon>
    </lineage>
</organism>
<feature type="transmembrane region" description="Helical" evidence="1">
    <location>
        <begin position="292"/>
        <end position="312"/>
    </location>
</feature>
<dbReference type="InterPro" id="IPR050879">
    <property type="entry name" value="Acyltransferase_3"/>
</dbReference>
<protein>
    <submittedName>
        <fullName evidence="3">Acyltransferase</fullName>
    </submittedName>
</protein>
<gene>
    <name evidence="3" type="ORF">JIP62_13060</name>
</gene>
<feature type="transmembrane region" description="Helical" evidence="1">
    <location>
        <begin position="29"/>
        <end position="46"/>
    </location>
</feature>
<dbReference type="InterPro" id="IPR002656">
    <property type="entry name" value="Acyl_transf_3_dom"/>
</dbReference>
<keyword evidence="3" id="KW-0808">Transferase</keyword>
<dbReference type="Proteomes" id="UP000595448">
    <property type="component" value="Chromosome"/>
</dbReference>
<dbReference type="GO" id="GO:0016746">
    <property type="term" value="F:acyltransferase activity"/>
    <property type="evidence" value="ECO:0007669"/>
    <property type="project" value="UniProtKB-KW"/>
</dbReference>
<evidence type="ECO:0000256" key="1">
    <source>
        <dbReference type="SAM" id="Phobius"/>
    </source>
</evidence>
<dbReference type="PANTHER" id="PTHR23028">
    <property type="entry name" value="ACETYLTRANSFERASE"/>
    <property type="match status" value="1"/>
</dbReference>
<feature type="transmembrane region" description="Helical" evidence="1">
    <location>
        <begin position="198"/>
        <end position="216"/>
    </location>
</feature>
<keyword evidence="4" id="KW-1185">Reference proteome</keyword>
<dbReference type="RefSeq" id="WP_201102592.1">
    <property type="nucleotide sequence ID" value="NZ_CP067977.1"/>
</dbReference>
<name>A0ABX7BLA6_9CAUL</name>